<feature type="transmembrane region" description="Helical" evidence="6">
    <location>
        <begin position="272"/>
        <end position="292"/>
    </location>
</feature>
<dbReference type="InterPro" id="IPR013057">
    <property type="entry name" value="AA_transpt_TM"/>
</dbReference>
<proteinExistence type="predicted"/>
<feature type="transmembrane region" description="Helical" evidence="6">
    <location>
        <begin position="392"/>
        <end position="415"/>
    </location>
</feature>
<feature type="chain" id="PRO_5003261529" description="Amino acid transporter transmembrane domain-containing protein" evidence="7">
    <location>
        <begin position="20"/>
        <end position="554"/>
    </location>
</feature>
<feature type="transmembrane region" description="Helical" evidence="6">
    <location>
        <begin position="427"/>
        <end position="448"/>
    </location>
</feature>
<sequence length="554" mass="53849">MAPGSVAVACLLLLHGALGNTIASKRRQLKLLRPQKTVRRGGSDGQAAEPGAAAAAPDAAVDAASDAPDAQTAASATPVEAGAGGTLTQAAASATPAETASATPAETASAAPAAPPQDFDAAADAARAAAGADAAALAAAAEAAASLPPARPHSEHDHLSARELAAVIVADLTPHGMLPLAWAAAAGGGTGWVPAVALLATFGAASTYTLFLAARVSEAAGGSPAPALSTLWRLARLPGARCVDGGVAVLCGGCCAFAADLFHALAARAGFAASRAAVLAALLVAPLSPLCLGDDLSVLKYSSYAGLAGVAYTSVFLARAGAAAALPVPALRVGAGTAVLANTRGDAASPFIRRAALVVAFLCHYNALQYYQELEPAERSPRTYAKSAGAGALATAVVFGCTLFGGVAAFGGAALPNVLNNFGDTGGAALARLGTGVAILSGFPLMFAGLKVALDGAAPAWVARRDRRAATHVALLAAVGAAAAKASEDDVGLIIELLGSTLGVAAVYVVPGLAAARSAALPPAHKAAGGAVAAAGSLLAVGGSLLTYKTHAKH</sequence>
<dbReference type="RefSeq" id="XP_009037632.1">
    <property type="nucleotide sequence ID" value="XM_009039384.1"/>
</dbReference>
<feature type="transmembrane region" description="Helical" evidence="6">
    <location>
        <begin position="493"/>
        <end position="515"/>
    </location>
</feature>
<evidence type="ECO:0000256" key="7">
    <source>
        <dbReference type="SAM" id="SignalP"/>
    </source>
</evidence>
<dbReference type="Pfam" id="PF01490">
    <property type="entry name" value="Aa_trans"/>
    <property type="match status" value="1"/>
</dbReference>
<dbReference type="Proteomes" id="UP000002729">
    <property type="component" value="Unassembled WGS sequence"/>
</dbReference>
<feature type="transmembrane region" description="Helical" evidence="6">
    <location>
        <begin position="527"/>
        <end position="548"/>
    </location>
</feature>
<feature type="compositionally biased region" description="Low complexity" evidence="5">
    <location>
        <begin position="47"/>
        <end position="78"/>
    </location>
</feature>
<evidence type="ECO:0000256" key="4">
    <source>
        <dbReference type="ARBA" id="ARBA00023136"/>
    </source>
</evidence>
<keyword evidence="3 6" id="KW-1133">Transmembrane helix</keyword>
<dbReference type="OrthoDB" id="28208at2759"/>
<evidence type="ECO:0000256" key="5">
    <source>
        <dbReference type="SAM" id="MobiDB-lite"/>
    </source>
</evidence>
<dbReference type="AlphaFoldDB" id="F0YBC3"/>
<keyword evidence="2 6" id="KW-0812">Transmembrane</keyword>
<evidence type="ECO:0000313" key="9">
    <source>
        <dbReference type="EMBL" id="EGB07634.1"/>
    </source>
</evidence>
<reference evidence="9 10" key="1">
    <citation type="journal article" date="2011" name="Proc. Natl. Acad. Sci. U.S.A.">
        <title>Niche of harmful alga Aureococcus anophagefferens revealed through ecogenomics.</title>
        <authorList>
            <person name="Gobler C.J."/>
            <person name="Berry D.L."/>
            <person name="Dyhrman S.T."/>
            <person name="Wilhelm S.W."/>
            <person name="Salamov A."/>
            <person name="Lobanov A.V."/>
            <person name="Zhang Y."/>
            <person name="Collier J.L."/>
            <person name="Wurch L.L."/>
            <person name="Kustka A.B."/>
            <person name="Dill B.D."/>
            <person name="Shah M."/>
            <person name="VerBerkmoes N.C."/>
            <person name="Kuo A."/>
            <person name="Terry A."/>
            <person name="Pangilinan J."/>
            <person name="Lindquist E.A."/>
            <person name="Lucas S."/>
            <person name="Paulsen I.T."/>
            <person name="Hattenrath-Lehmann T.K."/>
            <person name="Talmage S.C."/>
            <person name="Walker E.A."/>
            <person name="Koch F."/>
            <person name="Burson A.M."/>
            <person name="Marcoval M.A."/>
            <person name="Tang Y.Z."/>
            <person name="Lecleir G.R."/>
            <person name="Coyne K.J."/>
            <person name="Berg G.M."/>
            <person name="Bertrand E.M."/>
            <person name="Saito M.A."/>
            <person name="Gladyshev V.N."/>
            <person name="Grigoriev I.V."/>
        </authorList>
    </citation>
    <scope>NUCLEOTIDE SEQUENCE [LARGE SCALE GENOMIC DNA]</scope>
    <source>
        <strain evidence="10">CCMP 1984</strain>
    </source>
</reference>
<accession>F0YBC3</accession>
<comment type="subcellular location">
    <subcellularLocation>
        <location evidence="1">Membrane</location>
        <topology evidence="1">Multi-pass membrane protein</topology>
    </subcellularLocation>
</comment>
<evidence type="ECO:0000256" key="2">
    <source>
        <dbReference type="ARBA" id="ARBA00022692"/>
    </source>
</evidence>
<dbReference type="GO" id="GO:0016020">
    <property type="term" value="C:membrane"/>
    <property type="evidence" value="ECO:0007669"/>
    <property type="project" value="UniProtKB-SubCell"/>
</dbReference>
<keyword evidence="10" id="KW-1185">Reference proteome</keyword>
<keyword evidence="4 6" id="KW-0472">Membrane</keyword>
<dbReference type="KEGG" id="aaf:AURANDRAFT_64757"/>
<evidence type="ECO:0000256" key="6">
    <source>
        <dbReference type="SAM" id="Phobius"/>
    </source>
</evidence>
<organism evidence="10">
    <name type="scientific">Aureococcus anophagefferens</name>
    <name type="common">Harmful bloom alga</name>
    <dbReference type="NCBI Taxonomy" id="44056"/>
    <lineage>
        <taxon>Eukaryota</taxon>
        <taxon>Sar</taxon>
        <taxon>Stramenopiles</taxon>
        <taxon>Ochrophyta</taxon>
        <taxon>Pelagophyceae</taxon>
        <taxon>Pelagomonadales</taxon>
        <taxon>Pelagomonadaceae</taxon>
        <taxon>Aureococcus</taxon>
    </lineage>
</organism>
<evidence type="ECO:0000259" key="8">
    <source>
        <dbReference type="Pfam" id="PF01490"/>
    </source>
</evidence>
<name>F0YBC3_AURAN</name>
<dbReference type="InParanoid" id="F0YBC3"/>
<dbReference type="PANTHER" id="PTHR22950">
    <property type="entry name" value="AMINO ACID TRANSPORTER"/>
    <property type="match status" value="1"/>
</dbReference>
<feature type="region of interest" description="Disordered" evidence="5">
    <location>
        <begin position="33"/>
        <end position="117"/>
    </location>
</feature>
<protein>
    <recommendedName>
        <fullName evidence="8">Amino acid transporter transmembrane domain-containing protein</fullName>
    </recommendedName>
</protein>
<gene>
    <name evidence="9" type="ORF">AURANDRAFT_64757</name>
</gene>
<dbReference type="OMA" id="CPHGMLP"/>
<keyword evidence="7" id="KW-0732">Signal</keyword>
<feature type="domain" description="Amino acid transporter transmembrane" evidence="8">
    <location>
        <begin position="159"/>
        <end position="450"/>
    </location>
</feature>
<evidence type="ECO:0000256" key="1">
    <source>
        <dbReference type="ARBA" id="ARBA00004141"/>
    </source>
</evidence>
<feature type="signal peptide" evidence="7">
    <location>
        <begin position="1"/>
        <end position="19"/>
    </location>
</feature>
<dbReference type="GO" id="GO:0015179">
    <property type="term" value="F:L-amino acid transmembrane transporter activity"/>
    <property type="evidence" value="ECO:0007669"/>
    <property type="project" value="TreeGrafter"/>
</dbReference>
<feature type="compositionally biased region" description="Low complexity" evidence="5">
    <location>
        <begin position="86"/>
        <end position="117"/>
    </location>
</feature>
<evidence type="ECO:0000256" key="3">
    <source>
        <dbReference type="ARBA" id="ARBA00022989"/>
    </source>
</evidence>
<dbReference type="EMBL" id="GL833130">
    <property type="protein sequence ID" value="EGB07634.1"/>
    <property type="molecule type" value="Genomic_DNA"/>
</dbReference>
<dbReference type="GeneID" id="20224987"/>
<dbReference type="eggNOG" id="KOG1305">
    <property type="taxonomic scope" value="Eukaryota"/>
</dbReference>
<evidence type="ECO:0000313" key="10">
    <source>
        <dbReference type="Proteomes" id="UP000002729"/>
    </source>
</evidence>
<dbReference type="PANTHER" id="PTHR22950:SF652">
    <property type="entry name" value="TRANSMEMBRANE AMINO ACID TRANSPORTER FAMILY PROTEIN"/>
    <property type="match status" value="1"/>
</dbReference>